<dbReference type="Pfam" id="PF13474">
    <property type="entry name" value="SnoaL_3"/>
    <property type="match status" value="1"/>
</dbReference>
<dbReference type="RefSeq" id="WP_183955865.1">
    <property type="nucleotide sequence ID" value="NZ_JACIEB010000005.1"/>
</dbReference>
<evidence type="ECO:0000259" key="2">
    <source>
        <dbReference type="Pfam" id="PF13474"/>
    </source>
</evidence>
<proteinExistence type="predicted"/>
<dbReference type="Gene3D" id="3.10.450.50">
    <property type="match status" value="2"/>
</dbReference>
<dbReference type="InterPro" id="IPR037401">
    <property type="entry name" value="SnoaL-like"/>
</dbReference>
<comment type="caution">
    <text evidence="3">The sequence shown here is derived from an EMBL/GenBank/DDBJ whole genome shotgun (WGS) entry which is preliminary data.</text>
</comment>
<accession>A0A7W6DK28</accession>
<sequence length="324" mass="34968">MKPMSLLAGAAAFAVATIGGAQSPAAPTFNDPADVAAIKAIEEVLATELDIEKLMPLYAQDAVVLDLFTPGVFQGKEQIRAGFAPQLGAIKSMTKTTPEMIVATNGTFGCVASQVAYETVMKDGKSFKMNVRVLDALKKIDGKWQVVQQHLSLPVDPATLAAMTEAPIEGRSMQWSATPLEPVSTTPEKAKEEIREYMDVGGASVGLEKLMTYYGPGDDTLLYDGFSAKSLIGKKEIADFYAPIMGSYNGISLEMPLFAVDSDGSFGIQIDTQQLTLNMKDGTKRKVALRQSDCMRRVGGKWYSFLEMVSYPIDAATMKAQVTF</sequence>
<feature type="chain" id="PRO_5031356605" evidence="1">
    <location>
        <begin position="22"/>
        <end position="324"/>
    </location>
</feature>
<dbReference type="InterPro" id="IPR032710">
    <property type="entry name" value="NTF2-like_dom_sf"/>
</dbReference>
<protein>
    <submittedName>
        <fullName evidence="3">Ketosteroid isomerase-like protein</fullName>
    </submittedName>
</protein>
<dbReference type="GO" id="GO:0016853">
    <property type="term" value="F:isomerase activity"/>
    <property type="evidence" value="ECO:0007669"/>
    <property type="project" value="UniProtKB-KW"/>
</dbReference>
<feature type="domain" description="SnoaL-like" evidence="2">
    <location>
        <begin position="46"/>
        <end position="155"/>
    </location>
</feature>
<dbReference type="SUPFAM" id="SSF54427">
    <property type="entry name" value="NTF2-like"/>
    <property type="match status" value="2"/>
</dbReference>
<dbReference type="EMBL" id="JACIEB010000005">
    <property type="protein sequence ID" value="MBB3982811.1"/>
    <property type="molecule type" value="Genomic_DNA"/>
</dbReference>
<keyword evidence="4" id="KW-1185">Reference proteome</keyword>
<dbReference type="AlphaFoldDB" id="A0A7W6DK28"/>
<name>A0A7W6DK28_9SPHN</name>
<evidence type="ECO:0000256" key="1">
    <source>
        <dbReference type="SAM" id="SignalP"/>
    </source>
</evidence>
<feature type="signal peptide" evidence="1">
    <location>
        <begin position="1"/>
        <end position="21"/>
    </location>
</feature>
<keyword evidence="3" id="KW-0413">Isomerase</keyword>
<keyword evidence="1" id="KW-0732">Signal</keyword>
<dbReference type="Proteomes" id="UP000552757">
    <property type="component" value="Unassembled WGS sequence"/>
</dbReference>
<evidence type="ECO:0000313" key="3">
    <source>
        <dbReference type="EMBL" id="MBB3982811.1"/>
    </source>
</evidence>
<gene>
    <name evidence="3" type="ORF">GGR44_002477</name>
</gene>
<reference evidence="3 4" key="1">
    <citation type="submission" date="2020-08" db="EMBL/GenBank/DDBJ databases">
        <title>Genomic Encyclopedia of Type Strains, Phase IV (KMG-IV): sequencing the most valuable type-strain genomes for metagenomic binning, comparative biology and taxonomic classification.</title>
        <authorList>
            <person name="Goeker M."/>
        </authorList>
    </citation>
    <scope>NUCLEOTIDE SEQUENCE [LARGE SCALE GENOMIC DNA]</scope>
    <source>
        <strain evidence="3 4">DSM 29348</strain>
    </source>
</reference>
<organism evidence="3 4">
    <name type="scientific">Sphingobium fontiphilum</name>
    <dbReference type="NCBI Taxonomy" id="944425"/>
    <lineage>
        <taxon>Bacteria</taxon>
        <taxon>Pseudomonadati</taxon>
        <taxon>Pseudomonadota</taxon>
        <taxon>Alphaproteobacteria</taxon>
        <taxon>Sphingomonadales</taxon>
        <taxon>Sphingomonadaceae</taxon>
        <taxon>Sphingobium</taxon>
    </lineage>
</organism>
<evidence type="ECO:0000313" key="4">
    <source>
        <dbReference type="Proteomes" id="UP000552757"/>
    </source>
</evidence>